<sequence length="248" mass="27727">MDAPMLIAGDSNVHRMKWIVPENGTSFTFLPVSGAIFVKDRRKFIRSLSGAMEKSHFQRIYLHLGSNDALVDQSLLFRHVVKTCDVIHEISPDTEIVICSVLPRDANQLLKDLTNSTTFIRFIEYRKVANLLTADGLHLSQASAKNCLECIVQDVLQHAEVKESASLEADPLSGPWPSLGTANTDDASLTKTFAAVVHELAAKNFMEKTKPIKLKEGPLNKKVCTCKKPRRPILGRKEPWEKAYSRTE</sequence>
<comment type="caution">
    <text evidence="1">The sequence shown here is derived from an EMBL/GenBank/DDBJ whole genome shotgun (WGS) entry which is preliminary data.</text>
</comment>
<reference evidence="1" key="1">
    <citation type="journal article" date="2019" name="bioRxiv">
        <title>The Genome of the Zebra Mussel, Dreissena polymorpha: A Resource for Invasive Species Research.</title>
        <authorList>
            <person name="McCartney M.A."/>
            <person name="Auch B."/>
            <person name="Kono T."/>
            <person name="Mallez S."/>
            <person name="Zhang Y."/>
            <person name="Obille A."/>
            <person name="Becker A."/>
            <person name="Abrahante J.E."/>
            <person name="Garbe J."/>
            <person name="Badalamenti J.P."/>
            <person name="Herman A."/>
            <person name="Mangelson H."/>
            <person name="Liachko I."/>
            <person name="Sullivan S."/>
            <person name="Sone E.D."/>
            <person name="Koren S."/>
            <person name="Silverstein K.A.T."/>
            <person name="Beckman K.B."/>
            <person name="Gohl D.M."/>
        </authorList>
    </citation>
    <scope>NUCLEOTIDE SEQUENCE</scope>
    <source>
        <strain evidence="1">Duluth1</strain>
        <tissue evidence="1">Whole animal</tissue>
    </source>
</reference>
<evidence type="ECO:0000313" key="1">
    <source>
        <dbReference type="EMBL" id="KAH3699542.1"/>
    </source>
</evidence>
<reference evidence="1" key="2">
    <citation type="submission" date="2020-11" db="EMBL/GenBank/DDBJ databases">
        <authorList>
            <person name="McCartney M.A."/>
            <person name="Auch B."/>
            <person name="Kono T."/>
            <person name="Mallez S."/>
            <person name="Becker A."/>
            <person name="Gohl D.M."/>
            <person name="Silverstein K.A.T."/>
            <person name="Koren S."/>
            <person name="Bechman K.B."/>
            <person name="Herman A."/>
            <person name="Abrahante J.E."/>
            <person name="Garbe J."/>
        </authorList>
    </citation>
    <scope>NUCLEOTIDE SEQUENCE</scope>
    <source>
        <strain evidence="1">Duluth1</strain>
        <tissue evidence="1">Whole animal</tissue>
    </source>
</reference>
<keyword evidence="2" id="KW-1185">Reference proteome</keyword>
<dbReference type="SUPFAM" id="SSF52266">
    <property type="entry name" value="SGNH hydrolase"/>
    <property type="match status" value="1"/>
</dbReference>
<evidence type="ECO:0000313" key="2">
    <source>
        <dbReference type="Proteomes" id="UP000828390"/>
    </source>
</evidence>
<protein>
    <submittedName>
        <fullName evidence="1">Uncharacterized protein</fullName>
    </submittedName>
</protein>
<organism evidence="1 2">
    <name type="scientific">Dreissena polymorpha</name>
    <name type="common">Zebra mussel</name>
    <name type="synonym">Mytilus polymorpha</name>
    <dbReference type="NCBI Taxonomy" id="45954"/>
    <lineage>
        <taxon>Eukaryota</taxon>
        <taxon>Metazoa</taxon>
        <taxon>Spiralia</taxon>
        <taxon>Lophotrochozoa</taxon>
        <taxon>Mollusca</taxon>
        <taxon>Bivalvia</taxon>
        <taxon>Autobranchia</taxon>
        <taxon>Heteroconchia</taxon>
        <taxon>Euheterodonta</taxon>
        <taxon>Imparidentia</taxon>
        <taxon>Neoheterodontei</taxon>
        <taxon>Myida</taxon>
        <taxon>Dreissenoidea</taxon>
        <taxon>Dreissenidae</taxon>
        <taxon>Dreissena</taxon>
    </lineage>
</organism>
<name>A0A9D4BNF6_DREPO</name>
<dbReference type="Proteomes" id="UP000828390">
    <property type="component" value="Unassembled WGS sequence"/>
</dbReference>
<accession>A0A9D4BNF6</accession>
<dbReference type="EMBL" id="JAIWYP010000015">
    <property type="protein sequence ID" value="KAH3699542.1"/>
    <property type="molecule type" value="Genomic_DNA"/>
</dbReference>
<dbReference type="AlphaFoldDB" id="A0A9D4BNF6"/>
<proteinExistence type="predicted"/>
<gene>
    <name evidence="1" type="ORF">DPMN_074500</name>
</gene>
<dbReference type="InterPro" id="IPR036514">
    <property type="entry name" value="SGNH_hydro_sf"/>
</dbReference>
<dbReference type="Gene3D" id="3.40.50.1110">
    <property type="entry name" value="SGNH hydrolase"/>
    <property type="match status" value="1"/>
</dbReference>